<gene>
    <name evidence="1" type="ORF">GCM10009854_43550</name>
</gene>
<evidence type="ECO:0000313" key="2">
    <source>
        <dbReference type="Proteomes" id="UP001501218"/>
    </source>
</evidence>
<organism evidence="1 2">
    <name type="scientific">Saccharopolyspora halophila</name>
    <dbReference type="NCBI Taxonomy" id="405551"/>
    <lineage>
        <taxon>Bacteria</taxon>
        <taxon>Bacillati</taxon>
        <taxon>Actinomycetota</taxon>
        <taxon>Actinomycetes</taxon>
        <taxon>Pseudonocardiales</taxon>
        <taxon>Pseudonocardiaceae</taxon>
        <taxon>Saccharopolyspora</taxon>
    </lineage>
</organism>
<comment type="caution">
    <text evidence="1">The sequence shown here is derived from an EMBL/GenBank/DDBJ whole genome shotgun (WGS) entry which is preliminary data.</text>
</comment>
<name>A0ABN3GTG6_9PSEU</name>
<dbReference type="Proteomes" id="UP001501218">
    <property type="component" value="Unassembled WGS sequence"/>
</dbReference>
<keyword evidence="2" id="KW-1185">Reference proteome</keyword>
<reference evidence="1 2" key="1">
    <citation type="journal article" date="2019" name="Int. J. Syst. Evol. Microbiol.">
        <title>The Global Catalogue of Microorganisms (GCM) 10K type strain sequencing project: providing services to taxonomists for standard genome sequencing and annotation.</title>
        <authorList>
            <consortium name="The Broad Institute Genomics Platform"/>
            <consortium name="The Broad Institute Genome Sequencing Center for Infectious Disease"/>
            <person name="Wu L."/>
            <person name="Ma J."/>
        </authorList>
    </citation>
    <scope>NUCLEOTIDE SEQUENCE [LARGE SCALE GENOMIC DNA]</scope>
    <source>
        <strain evidence="1 2">JCM 16221</strain>
    </source>
</reference>
<protein>
    <submittedName>
        <fullName evidence="1">Uncharacterized protein</fullName>
    </submittedName>
</protein>
<accession>A0ABN3GTG6</accession>
<proteinExistence type="predicted"/>
<dbReference type="EMBL" id="BAAARA010000021">
    <property type="protein sequence ID" value="GAA2359928.1"/>
    <property type="molecule type" value="Genomic_DNA"/>
</dbReference>
<evidence type="ECO:0000313" key="1">
    <source>
        <dbReference type="EMBL" id="GAA2359928.1"/>
    </source>
</evidence>
<sequence>MLRLLRGAVRTWEVCVEAEERRQLLQRPWEESVLHWSWQGDTWVLHGRYPPPDDCWRYGTTSWGWCQGRSDLPGPRDQA</sequence>